<dbReference type="InterPro" id="IPR023271">
    <property type="entry name" value="Aquaporin-like"/>
</dbReference>
<dbReference type="WBParaSite" id="Pan_g17796.t1">
    <property type="protein sequence ID" value="Pan_g17796.t1"/>
    <property type="gene ID" value="Pan_g17796"/>
</dbReference>
<sequence>MMRASVDLGKHKLVGMRQPSLKACLLCEFFCTAFLMYVGLSFTAVDVLSNGSLGAFGNLAWGACLMMAIQIGNHISGSQMNPAISIMLYAFGEMDLQRLGLYMAAQFWGAFVGSAGVFLVYYDAIDKFDGGMRTVRGPNATAHIFATYPQDYLSVMGGLFDQMSTTALLVILIKAITHKTHGLPKAIHPYAIGTALTVLITAFSKNCGAALNPARDLGPRVFTFIAGYGWEVFSYNNYTWFWIPIVGPIIGVFMGAFLYEYFIGNADEIKNKVVSNDEENRAHSPPHMNITPPPIVEIEKPFSMPLPAHMKMTRRQTIDGGAYYNGHPTIME</sequence>
<dbReference type="GO" id="GO:0015250">
    <property type="term" value="F:water channel activity"/>
    <property type="evidence" value="ECO:0007669"/>
    <property type="project" value="TreeGrafter"/>
</dbReference>
<evidence type="ECO:0000256" key="6">
    <source>
        <dbReference type="ARBA" id="ARBA00023136"/>
    </source>
</evidence>
<accession>A0A7E4V8I7</accession>
<evidence type="ECO:0000256" key="8">
    <source>
        <dbReference type="RuleBase" id="RU000477"/>
    </source>
</evidence>
<keyword evidence="10" id="KW-1185">Reference proteome</keyword>
<evidence type="ECO:0000256" key="4">
    <source>
        <dbReference type="ARBA" id="ARBA00022692"/>
    </source>
</evidence>
<name>A0A7E4V8I7_PANRE</name>
<dbReference type="PANTHER" id="PTHR43829">
    <property type="entry name" value="AQUAPORIN OR AQUAGLYCEROPORIN RELATED"/>
    <property type="match status" value="1"/>
</dbReference>
<dbReference type="PANTHER" id="PTHR43829:SF9">
    <property type="entry name" value="AQUAPORIN-9"/>
    <property type="match status" value="1"/>
</dbReference>
<dbReference type="GO" id="GO:0016323">
    <property type="term" value="C:basolateral plasma membrane"/>
    <property type="evidence" value="ECO:0007669"/>
    <property type="project" value="TreeGrafter"/>
</dbReference>
<feature type="transmembrane region" description="Helical" evidence="9">
    <location>
        <begin position="187"/>
        <end position="204"/>
    </location>
</feature>
<feature type="transmembrane region" description="Helical" evidence="9">
    <location>
        <begin position="152"/>
        <end position="175"/>
    </location>
</feature>
<evidence type="ECO:0000256" key="1">
    <source>
        <dbReference type="ARBA" id="ARBA00004141"/>
    </source>
</evidence>
<feature type="transmembrane region" description="Helical" evidence="9">
    <location>
        <begin position="240"/>
        <end position="262"/>
    </location>
</feature>
<feature type="transmembrane region" description="Helical" evidence="9">
    <location>
        <begin position="59"/>
        <end position="78"/>
    </location>
</feature>
<comment type="similarity">
    <text evidence="2 8">Belongs to the MIP/aquaporin (TC 1.A.8) family.</text>
</comment>
<dbReference type="GO" id="GO:0015254">
    <property type="term" value="F:glycerol channel activity"/>
    <property type="evidence" value="ECO:0007669"/>
    <property type="project" value="TreeGrafter"/>
</dbReference>
<evidence type="ECO:0000256" key="2">
    <source>
        <dbReference type="ARBA" id="ARBA00006175"/>
    </source>
</evidence>
<evidence type="ECO:0000256" key="7">
    <source>
        <dbReference type="ARBA" id="ARBA00045280"/>
    </source>
</evidence>
<evidence type="ECO:0000313" key="11">
    <source>
        <dbReference type="WBParaSite" id="Pan_g17796.t1"/>
    </source>
</evidence>
<reference evidence="11" key="2">
    <citation type="submission" date="2020-10" db="UniProtKB">
        <authorList>
            <consortium name="WormBaseParasite"/>
        </authorList>
    </citation>
    <scope>IDENTIFICATION</scope>
</reference>
<comment type="subcellular location">
    <subcellularLocation>
        <location evidence="1">Membrane</location>
        <topology evidence="1">Multi-pass membrane protein</topology>
    </subcellularLocation>
</comment>
<dbReference type="PRINTS" id="PR00783">
    <property type="entry name" value="MINTRINSICP"/>
</dbReference>
<comment type="function">
    <text evidence="7">Aquaglyceroporin that may modulate the water content and osmolytes during anhydrobiosis.</text>
</comment>
<keyword evidence="4 8" id="KW-0812">Transmembrane</keyword>
<protein>
    <submittedName>
        <fullName evidence="11">Aquaporin-9</fullName>
    </submittedName>
</protein>
<evidence type="ECO:0000256" key="5">
    <source>
        <dbReference type="ARBA" id="ARBA00022989"/>
    </source>
</evidence>
<dbReference type="AlphaFoldDB" id="A0A7E4V8I7"/>
<proteinExistence type="inferred from homology"/>
<reference evidence="10" key="1">
    <citation type="journal article" date="2013" name="Genetics">
        <title>The draft genome and transcriptome of Panagrellus redivivus are shaped by the harsh demands of a free-living lifestyle.</title>
        <authorList>
            <person name="Srinivasan J."/>
            <person name="Dillman A.R."/>
            <person name="Macchietto M.G."/>
            <person name="Heikkinen L."/>
            <person name="Lakso M."/>
            <person name="Fracchia K.M."/>
            <person name="Antoshechkin I."/>
            <person name="Mortazavi A."/>
            <person name="Wong G."/>
            <person name="Sternberg P.W."/>
        </authorList>
    </citation>
    <scope>NUCLEOTIDE SEQUENCE [LARGE SCALE GENOMIC DNA]</scope>
    <source>
        <strain evidence="10">MT8872</strain>
    </source>
</reference>
<evidence type="ECO:0000256" key="3">
    <source>
        <dbReference type="ARBA" id="ARBA00022448"/>
    </source>
</evidence>
<feature type="transmembrane region" description="Helical" evidence="9">
    <location>
        <begin position="99"/>
        <end position="122"/>
    </location>
</feature>
<keyword evidence="5 9" id="KW-1133">Transmembrane helix</keyword>
<dbReference type="InterPro" id="IPR050363">
    <property type="entry name" value="MIP/Aquaporin"/>
</dbReference>
<keyword evidence="3 8" id="KW-0813">Transport</keyword>
<organism evidence="10 11">
    <name type="scientific">Panagrellus redivivus</name>
    <name type="common">Microworm</name>
    <dbReference type="NCBI Taxonomy" id="6233"/>
    <lineage>
        <taxon>Eukaryota</taxon>
        <taxon>Metazoa</taxon>
        <taxon>Ecdysozoa</taxon>
        <taxon>Nematoda</taxon>
        <taxon>Chromadorea</taxon>
        <taxon>Rhabditida</taxon>
        <taxon>Tylenchina</taxon>
        <taxon>Panagrolaimomorpha</taxon>
        <taxon>Panagrolaimoidea</taxon>
        <taxon>Panagrolaimidae</taxon>
        <taxon>Panagrellus</taxon>
    </lineage>
</organism>
<dbReference type="Gene3D" id="1.20.1080.10">
    <property type="entry name" value="Glycerol uptake facilitator protein"/>
    <property type="match status" value="1"/>
</dbReference>
<dbReference type="SUPFAM" id="SSF81338">
    <property type="entry name" value="Aquaporin-like"/>
    <property type="match status" value="1"/>
</dbReference>
<evidence type="ECO:0000256" key="9">
    <source>
        <dbReference type="SAM" id="Phobius"/>
    </source>
</evidence>
<feature type="transmembrane region" description="Helical" evidence="9">
    <location>
        <begin position="21"/>
        <end position="39"/>
    </location>
</feature>
<dbReference type="InterPro" id="IPR000425">
    <property type="entry name" value="MIP"/>
</dbReference>
<dbReference type="Pfam" id="PF00230">
    <property type="entry name" value="MIP"/>
    <property type="match status" value="1"/>
</dbReference>
<keyword evidence="6 9" id="KW-0472">Membrane</keyword>
<dbReference type="Proteomes" id="UP000492821">
    <property type="component" value="Unassembled WGS sequence"/>
</dbReference>
<evidence type="ECO:0000313" key="10">
    <source>
        <dbReference type="Proteomes" id="UP000492821"/>
    </source>
</evidence>